<comment type="cofactor">
    <cofactor evidence="12">
        <name>[4Fe-4S] cluster</name>
        <dbReference type="ChEBI" id="CHEBI:49883"/>
    </cofactor>
    <text evidence="12">Binds 2 [4Fe-4S] clusters. Binds 1 [4Fe-4S] cluster coordinated with 3 cysteines and an exchangeable S-adenosyl-L-methionine and 1 [4Fe-4S] cluster coordinated with 3 cysteines and the GTP-derived substrate.</text>
</comment>
<dbReference type="InterPro" id="IPR013483">
    <property type="entry name" value="MoaA"/>
</dbReference>
<dbReference type="HAMAP" id="MF_01225_B">
    <property type="entry name" value="MoaA_B"/>
    <property type="match status" value="1"/>
</dbReference>
<dbReference type="RefSeq" id="WP_345080533.1">
    <property type="nucleotide sequence ID" value="NZ_BAAAWG010000006.1"/>
</dbReference>
<gene>
    <name evidence="12 14" type="primary">moaA</name>
    <name evidence="14" type="ORF">ACFP3M_03580</name>
</gene>
<evidence type="ECO:0000256" key="11">
    <source>
        <dbReference type="ARBA" id="ARBA00048697"/>
    </source>
</evidence>
<dbReference type="InterPro" id="IPR013785">
    <property type="entry name" value="Aldolase_TIM"/>
</dbReference>
<evidence type="ECO:0000313" key="15">
    <source>
        <dbReference type="Proteomes" id="UP001596241"/>
    </source>
</evidence>
<feature type="binding site" evidence="12">
    <location>
        <position position="271"/>
    </location>
    <ligand>
        <name>[4Fe-4S] cluster</name>
        <dbReference type="ChEBI" id="CHEBI:49883"/>
        <label>2</label>
        <note>4Fe-4S-substrate</note>
    </ligand>
</feature>
<dbReference type="InterPro" id="IPR010505">
    <property type="entry name" value="MoaA_twitch"/>
</dbReference>
<dbReference type="PROSITE" id="PS51918">
    <property type="entry name" value="RADICAL_SAM"/>
    <property type="match status" value="1"/>
</dbReference>
<dbReference type="InterPro" id="IPR007197">
    <property type="entry name" value="rSAM"/>
</dbReference>
<evidence type="ECO:0000256" key="6">
    <source>
        <dbReference type="ARBA" id="ARBA00023004"/>
    </source>
</evidence>
<proteinExistence type="inferred from homology"/>
<evidence type="ECO:0000259" key="13">
    <source>
        <dbReference type="PROSITE" id="PS51918"/>
    </source>
</evidence>
<evidence type="ECO:0000256" key="10">
    <source>
        <dbReference type="ARBA" id="ARBA00023239"/>
    </source>
</evidence>
<dbReference type="CDD" id="cd21117">
    <property type="entry name" value="Twitch_MoaA"/>
    <property type="match status" value="1"/>
</dbReference>
<protein>
    <recommendedName>
        <fullName evidence="1 12">GTP 3',8-cyclase</fullName>
        <ecNumber evidence="1 12">4.1.99.22</ecNumber>
    </recommendedName>
    <alternativeName>
        <fullName evidence="12">Molybdenum cofactor biosynthesis protein A</fullName>
    </alternativeName>
</protein>
<feature type="binding site" evidence="12">
    <location>
        <position position="46"/>
    </location>
    <ligand>
        <name>[4Fe-4S] cluster</name>
        <dbReference type="ChEBI" id="CHEBI:49883"/>
        <label>1</label>
        <note>4Fe-4S-S-AdoMet</note>
    </ligand>
</feature>
<feature type="binding site" evidence="12">
    <location>
        <position position="136"/>
    </location>
    <ligand>
        <name>S-adenosyl-L-methionine</name>
        <dbReference type="ChEBI" id="CHEBI:59789"/>
    </ligand>
</feature>
<keyword evidence="10 12" id="KW-0456">Lyase</keyword>
<feature type="binding site" evidence="12">
    <location>
        <position position="173"/>
    </location>
    <ligand>
        <name>GTP</name>
        <dbReference type="ChEBI" id="CHEBI:37565"/>
    </ligand>
</feature>
<comment type="catalytic activity">
    <reaction evidence="11 12">
        <text>GTP + AH2 + S-adenosyl-L-methionine = (8S)-3',8-cyclo-7,8-dihydroguanosine 5'-triphosphate + 5'-deoxyadenosine + L-methionine + A + H(+)</text>
        <dbReference type="Rhea" id="RHEA:49576"/>
        <dbReference type="ChEBI" id="CHEBI:13193"/>
        <dbReference type="ChEBI" id="CHEBI:15378"/>
        <dbReference type="ChEBI" id="CHEBI:17319"/>
        <dbReference type="ChEBI" id="CHEBI:17499"/>
        <dbReference type="ChEBI" id="CHEBI:37565"/>
        <dbReference type="ChEBI" id="CHEBI:57844"/>
        <dbReference type="ChEBI" id="CHEBI:59789"/>
        <dbReference type="ChEBI" id="CHEBI:131766"/>
        <dbReference type="EC" id="4.1.99.22"/>
    </reaction>
</comment>
<evidence type="ECO:0000256" key="4">
    <source>
        <dbReference type="ARBA" id="ARBA00022723"/>
    </source>
</evidence>
<feature type="binding site" evidence="12">
    <location>
        <position position="43"/>
    </location>
    <ligand>
        <name>[4Fe-4S] cluster</name>
        <dbReference type="ChEBI" id="CHEBI:49883"/>
        <label>1</label>
        <note>4Fe-4S-S-AdoMet</note>
    </ligand>
</feature>
<organism evidence="14 15">
    <name type="scientific">Streptomyces ramulosus</name>
    <dbReference type="NCBI Taxonomy" id="47762"/>
    <lineage>
        <taxon>Bacteria</taxon>
        <taxon>Bacillati</taxon>
        <taxon>Actinomycetota</taxon>
        <taxon>Actinomycetes</taxon>
        <taxon>Kitasatosporales</taxon>
        <taxon>Streptomycetaceae</taxon>
        <taxon>Streptomyces</taxon>
    </lineage>
</organism>
<comment type="function">
    <text evidence="12">Catalyzes the cyclization of GTP to (8S)-3',8-cyclo-7,8-dihydroguanosine 5'-triphosphate.</text>
</comment>
<evidence type="ECO:0000256" key="8">
    <source>
        <dbReference type="ARBA" id="ARBA00023134"/>
    </source>
</evidence>
<evidence type="ECO:0000256" key="12">
    <source>
        <dbReference type="HAMAP-Rule" id="MF_01225"/>
    </source>
</evidence>
<dbReference type="InterPro" id="IPR050105">
    <property type="entry name" value="MoCo_biosynth_MoaA/MoaC"/>
</dbReference>
<keyword evidence="7 12" id="KW-0411">Iron-sulfur</keyword>
<feature type="binding site" evidence="12">
    <location>
        <position position="207"/>
    </location>
    <ligand>
        <name>S-adenosyl-L-methionine</name>
        <dbReference type="ChEBI" id="CHEBI:59789"/>
    </ligand>
</feature>
<dbReference type="EMBL" id="JBHSPW010000001">
    <property type="protein sequence ID" value="MFC5891901.1"/>
    <property type="molecule type" value="Genomic_DNA"/>
</dbReference>
<evidence type="ECO:0000256" key="5">
    <source>
        <dbReference type="ARBA" id="ARBA00022741"/>
    </source>
</evidence>
<dbReference type="InterPro" id="IPR000385">
    <property type="entry name" value="MoaA_NifB_PqqE_Fe-S-bd_CS"/>
</dbReference>
<feature type="binding site" evidence="12">
    <location>
        <position position="32"/>
    </location>
    <ligand>
        <name>GTP</name>
        <dbReference type="ChEBI" id="CHEBI:37565"/>
    </ligand>
</feature>
<dbReference type="SUPFAM" id="SSF102114">
    <property type="entry name" value="Radical SAM enzymes"/>
    <property type="match status" value="1"/>
</dbReference>
<dbReference type="SFLD" id="SFLDG01067">
    <property type="entry name" value="SPASM/twitch_domain_containing"/>
    <property type="match status" value="1"/>
</dbReference>
<dbReference type="EC" id="4.1.99.22" evidence="1 12"/>
<comment type="pathway">
    <text evidence="12">Cofactor biosynthesis; molybdopterin biosynthesis.</text>
</comment>
<dbReference type="SFLD" id="SFLDS00029">
    <property type="entry name" value="Radical_SAM"/>
    <property type="match status" value="1"/>
</dbReference>
<dbReference type="NCBIfam" id="TIGR02666">
    <property type="entry name" value="moaA"/>
    <property type="match status" value="1"/>
</dbReference>
<keyword evidence="5 12" id="KW-0547">Nucleotide-binding</keyword>
<dbReference type="InterPro" id="IPR040064">
    <property type="entry name" value="MoaA-like"/>
</dbReference>
<comment type="caution">
    <text evidence="12">Lacks conserved residue(s) required for the propagation of feature annotation.</text>
</comment>
<keyword evidence="9 12" id="KW-0501">Molybdenum cofactor biosynthesis</keyword>
<dbReference type="Gene3D" id="3.20.20.70">
    <property type="entry name" value="Aldolase class I"/>
    <property type="match status" value="1"/>
</dbReference>
<dbReference type="InterPro" id="IPR058240">
    <property type="entry name" value="rSAM_sf"/>
</dbReference>
<feature type="binding site" evidence="12">
    <location>
        <position position="45"/>
    </location>
    <ligand>
        <name>S-adenosyl-L-methionine</name>
        <dbReference type="ChEBI" id="CHEBI:59789"/>
    </ligand>
</feature>
<dbReference type="GO" id="GO:0061798">
    <property type="term" value="F:GTP 3',8'-cyclase activity"/>
    <property type="evidence" value="ECO:0007669"/>
    <property type="project" value="UniProtKB-EC"/>
</dbReference>
<sequence>MTAPKTDWRNPGPAPTEGPLIDTFGRIAGDLRISVIDKCNLRCTYCMPAEGLPWLEKDEILTVDEIDRLARLFHSLGVREFKITGGEPTVRRELPEIVERVCALDDVDVSITTNGLLLDRLARPLADAGLRRITVSCDSLLRHRYAEMTRRDAFEKVTAGLAAAKEAGLDPVKINCVVIRGTNDDEAVDFARLAHDGGYDVRFIEYMPLDAERTWERDKVMPAEETLAAVSAAYELTPVAQDTPQPATAFRFADGAPGALGFIPSVTNPFCDSCNRMRITAEGAFRVCLFALEETDLRSALRAGTDDAELERLIREALWHKWPGHKINHPDFVRPDRSMSMIGG</sequence>
<dbReference type="SMART" id="SM00729">
    <property type="entry name" value="Elp3"/>
    <property type="match status" value="1"/>
</dbReference>
<dbReference type="InterPro" id="IPR006638">
    <property type="entry name" value="Elp3/MiaA/NifB-like_rSAM"/>
</dbReference>
<feature type="binding site" evidence="12">
    <location>
        <position position="112"/>
    </location>
    <ligand>
        <name>GTP</name>
        <dbReference type="ChEBI" id="CHEBI:37565"/>
    </ligand>
</feature>
<feature type="binding site" evidence="12">
    <location>
        <position position="274"/>
    </location>
    <ligand>
        <name>[4Fe-4S] cluster</name>
        <dbReference type="ChEBI" id="CHEBI:49883"/>
        <label>2</label>
        <note>4Fe-4S-substrate</note>
    </ligand>
</feature>
<feature type="binding site" evidence="12">
    <location>
        <position position="288"/>
    </location>
    <ligand>
        <name>[4Fe-4S] cluster</name>
        <dbReference type="ChEBI" id="CHEBI:49883"/>
        <label>2</label>
        <note>4Fe-4S-substrate</note>
    </ligand>
</feature>
<feature type="domain" description="Radical SAM core" evidence="13">
    <location>
        <begin position="23"/>
        <end position="236"/>
    </location>
</feature>
<comment type="similarity">
    <text evidence="12">Belongs to the radical SAM superfamily. MoaA family.</text>
</comment>
<keyword evidence="2 12" id="KW-0004">4Fe-4S</keyword>
<keyword evidence="3 12" id="KW-0949">S-adenosyl-L-methionine</keyword>
<feature type="binding site" evidence="12">
    <location>
        <position position="86"/>
    </location>
    <ligand>
        <name>S-adenosyl-L-methionine</name>
        <dbReference type="ChEBI" id="CHEBI:59789"/>
    </ligand>
</feature>
<keyword evidence="8 12" id="KW-0342">GTP-binding</keyword>
<comment type="caution">
    <text evidence="14">The sequence shown here is derived from an EMBL/GenBank/DDBJ whole genome shotgun (WGS) entry which is preliminary data.</text>
</comment>
<accession>A0ABW1FBR7</accession>
<dbReference type="SFLD" id="SFLDG01383">
    <property type="entry name" value="cyclic_pyranopterin_phosphate"/>
    <property type="match status" value="1"/>
</dbReference>
<evidence type="ECO:0000256" key="7">
    <source>
        <dbReference type="ARBA" id="ARBA00023014"/>
    </source>
</evidence>
<evidence type="ECO:0000313" key="14">
    <source>
        <dbReference type="EMBL" id="MFC5891901.1"/>
    </source>
</evidence>
<name>A0ABW1FBR7_9ACTN</name>
<evidence type="ECO:0000256" key="2">
    <source>
        <dbReference type="ARBA" id="ARBA00022485"/>
    </source>
</evidence>
<dbReference type="SFLD" id="SFLDG01386">
    <property type="entry name" value="main_SPASM_domain-containing"/>
    <property type="match status" value="1"/>
</dbReference>
<dbReference type="PANTHER" id="PTHR22960">
    <property type="entry name" value="MOLYBDOPTERIN COFACTOR SYNTHESIS PROTEIN A"/>
    <property type="match status" value="1"/>
</dbReference>
<dbReference type="Pfam" id="PF04055">
    <property type="entry name" value="Radical_SAM"/>
    <property type="match status" value="1"/>
</dbReference>
<comment type="subunit">
    <text evidence="12">Monomer and homodimer.</text>
</comment>
<dbReference type="Pfam" id="PF06463">
    <property type="entry name" value="Mob_synth_C"/>
    <property type="match status" value="1"/>
</dbReference>
<reference evidence="15" key="1">
    <citation type="journal article" date="2019" name="Int. J. Syst. Evol. Microbiol.">
        <title>The Global Catalogue of Microorganisms (GCM) 10K type strain sequencing project: providing services to taxonomists for standard genome sequencing and annotation.</title>
        <authorList>
            <consortium name="The Broad Institute Genomics Platform"/>
            <consortium name="The Broad Institute Genome Sequencing Center for Infectious Disease"/>
            <person name="Wu L."/>
            <person name="Ma J."/>
        </authorList>
    </citation>
    <scope>NUCLEOTIDE SEQUENCE [LARGE SCALE GENOMIC DNA]</scope>
    <source>
        <strain evidence="15">CGMCC 1.15809</strain>
    </source>
</reference>
<keyword evidence="4 12" id="KW-0479">Metal-binding</keyword>
<dbReference type="PANTHER" id="PTHR22960:SF0">
    <property type="entry name" value="MOLYBDENUM COFACTOR BIOSYNTHESIS PROTEIN 1"/>
    <property type="match status" value="1"/>
</dbReference>
<feature type="binding site" evidence="12">
    <location>
        <begin position="276"/>
        <end position="278"/>
    </location>
    <ligand>
        <name>GTP</name>
        <dbReference type="ChEBI" id="CHEBI:37565"/>
    </ligand>
</feature>
<evidence type="ECO:0000256" key="9">
    <source>
        <dbReference type="ARBA" id="ARBA00023150"/>
    </source>
</evidence>
<evidence type="ECO:0000256" key="3">
    <source>
        <dbReference type="ARBA" id="ARBA00022691"/>
    </source>
</evidence>
<feature type="binding site" evidence="12">
    <location>
        <position position="39"/>
    </location>
    <ligand>
        <name>[4Fe-4S] cluster</name>
        <dbReference type="ChEBI" id="CHEBI:49883"/>
        <label>1</label>
        <note>4Fe-4S-S-AdoMet</note>
    </ligand>
</feature>
<keyword evidence="15" id="KW-1185">Reference proteome</keyword>
<dbReference type="PROSITE" id="PS01305">
    <property type="entry name" value="MOAA_NIFB_PQQE"/>
    <property type="match status" value="1"/>
</dbReference>
<dbReference type="Proteomes" id="UP001596241">
    <property type="component" value="Unassembled WGS sequence"/>
</dbReference>
<keyword evidence="6 12" id="KW-0408">Iron</keyword>
<dbReference type="CDD" id="cd01335">
    <property type="entry name" value="Radical_SAM"/>
    <property type="match status" value="1"/>
</dbReference>
<evidence type="ECO:0000256" key="1">
    <source>
        <dbReference type="ARBA" id="ARBA00012167"/>
    </source>
</evidence>